<evidence type="ECO:0000256" key="1">
    <source>
        <dbReference type="SAM" id="Phobius"/>
    </source>
</evidence>
<sequence>MLYSTVLYLLYTIAFGSLIFCVVQILRLRRADFARKRPWLKLKLRNEVMREPGKKGSDVNRDGELIAYCRLYELTKSKRNIQLSIFTENVAHHFPNLKSDLLHFAQLLTTVGPDAYKWLESRFPPKHKFIRNVVAFLQTAESLPNPKDFLKQNSALLDKLSADHYKQRKDFQAPYLSAISSVPTMLVFLMVILMMLQYMNLIQSSIQYS</sequence>
<dbReference type="Proteomes" id="UP000243688">
    <property type="component" value="Unassembled WGS sequence"/>
</dbReference>
<organism evidence="2 3">
    <name type="scientific">Candidatus Reconcilbacillus cellulovorans</name>
    <dbReference type="NCBI Taxonomy" id="1906605"/>
    <lineage>
        <taxon>Bacteria</taxon>
        <taxon>Bacillati</taxon>
        <taxon>Bacillota</taxon>
        <taxon>Bacilli</taxon>
        <taxon>Bacillales</taxon>
        <taxon>Paenibacillaceae</taxon>
        <taxon>Candidatus Reconcilbacillus</taxon>
    </lineage>
</organism>
<evidence type="ECO:0008006" key="4">
    <source>
        <dbReference type="Google" id="ProtNLM"/>
    </source>
</evidence>
<dbReference type="AlphaFoldDB" id="A0A2A6DXG7"/>
<feature type="transmembrane region" description="Helical" evidence="1">
    <location>
        <begin position="6"/>
        <end position="26"/>
    </location>
</feature>
<protein>
    <recommendedName>
        <fullName evidence="4">Type II secretion system protein GspF domain-containing protein</fullName>
    </recommendedName>
</protein>
<dbReference type="EMBL" id="MOXJ01000039">
    <property type="protein sequence ID" value="PDO09454.1"/>
    <property type="molecule type" value="Genomic_DNA"/>
</dbReference>
<keyword evidence="1" id="KW-0812">Transmembrane</keyword>
<feature type="transmembrane region" description="Helical" evidence="1">
    <location>
        <begin position="175"/>
        <end position="199"/>
    </location>
</feature>
<reference evidence="2 3" key="1">
    <citation type="submission" date="2016-12" db="EMBL/GenBank/DDBJ databases">
        <title>Candidatus Reconcilibacillus cellulovorans genome.</title>
        <authorList>
            <person name="Kolinko S."/>
            <person name="Wu Y.-W."/>
            <person name="Tachea F."/>
            <person name="Denzel E."/>
            <person name="Hiras J."/>
            <person name="Baecker N."/>
            <person name="Chan L.J."/>
            <person name="Eichorst S.A."/>
            <person name="Frey D."/>
            <person name="Adams P.D."/>
            <person name="Pray T."/>
            <person name="Tanjore D."/>
            <person name="Petzold C.J."/>
            <person name="Gladden J.M."/>
            <person name="Simmons B.A."/>
            <person name="Singer S.W."/>
        </authorList>
    </citation>
    <scope>NUCLEOTIDE SEQUENCE [LARGE SCALE GENOMIC DNA]</scope>
    <source>
        <strain evidence="2">JTherm</strain>
    </source>
</reference>
<gene>
    <name evidence="2" type="ORF">BLM47_12570</name>
</gene>
<keyword evidence="1" id="KW-0472">Membrane</keyword>
<proteinExistence type="predicted"/>
<accession>A0A2A6DXG7</accession>
<comment type="caution">
    <text evidence="2">The sequence shown here is derived from an EMBL/GenBank/DDBJ whole genome shotgun (WGS) entry which is preliminary data.</text>
</comment>
<evidence type="ECO:0000313" key="3">
    <source>
        <dbReference type="Proteomes" id="UP000243688"/>
    </source>
</evidence>
<evidence type="ECO:0000313" key="2">
    <source>
        <dbReference type="EMBL" id="PDO09454.1"/>
    </source>
</evidence>
<keyword evidence="1" id="KW-1133">Transmembrane helix</keyword>
<name>A0A2A6DXG7_9BACL</name>